<comment type="caution">
    <text evidence="1">The sequence shown here is derived from an EMBL/GenBank/DDBJ whole genome shotgun (WGS) entry which is preliminary data.</text>
</comment>
<dbReference type="PANTHER" id="PTHR48100">
    <property type="entry name" value="BROAD-SPECIFICITY PHOSPHATASE YOR283W-RELATED"/>
    <property type="match status" value="1"/>
</dbReference>
<dbReference type="AlphaFoldDB" id="A0A073IUN5"/>
<sequence>MTVWHWVRHGPTHEKSFVGWRDVPADLSDITMIERVRGHLPQKAVMVSSDLIRSVATADALTGLAHTRLPHEKDLREIDFGVWDGMRFDAVAARDPELSRAFWEKPGDIAAPDGESWNQTAARVDRVVDRLSAAHPDTHIIAVAHFGVILTQVQRASGVSAYEAMSHKIDNISVTTLHHAGGEQWRVEQINHLP</sequence>
<dbReference type="GO" id="GO:0016791">
    <property type="term" value="F:phosphatase activity"/>
    <property type="evidence" value="ECO:0007669"/>
    <property type="project" value="TreeGrafter"/>
</dbReference>
<accession>A0A073IUN5</accession>
<dbReference type="PANTHER" id="PTHR48100:SF1">
    <property type="entry name" value="HISTIDINE PHOSPHATASE FAMILY PROTEIN-RELATED"/>
    <property type="match status" value="1"/>
</dbReference>
<dbReference type="Pfam" id="PF00300">
    <property type="entry name" value="His_Phos_1"/>
    <property type="match status" value="1"/>
</dbReference>
<proteinExistence type="predicted"/>
<dbReference type="RefSeq" id="WP_025058493.1">
    <property type="nucleotide sequence ID" value="NZ_JAMC01000004.1"/>
</dbReference>
<dbReference type="InterPro" id="IPR013078">
    <property type="entry name" value="His_Pase_superF_clade-1"/>
</dbReference>
<dbReference type="eggNOG" id="COG0406">
    <property type="taxonomic scope" value="Bacteria"/>
</dbReference>
<reference evidence="1 2" key="1">
    <citation type="submission" date="2014-01" db="EMBL/GenBank/DDBJ databases">
        <title>Sulfitobacter donghicola JCM 14565 Genome Sequencing.</title>
        <authorList>
            <person name="Lai Q."/>
            <person name="Hong Z."/>
        </authorList>
    </citation>
    <scope>NUCLEOTIDE SEQUENCE [LARGE SCALE GENOMIC DNA]</scope>
    <source>
        <strain evidence="1 2">JCM 14565</strain>
    </source>
</reference>
<dbReference type="Proteomes" id="UP000027734">
    <property type="component" value="Unassembled WGS sequence"/>
</dbReference>
<dbReference type="SUPFAM" id="SSF53254">
    <property type="entry name" value="Phosphoglycerate mutase-like"/>
    <property type="match status" value="1"/>
</dbReference>
<protein>
    <submittedName>
        <fullName evidence="1">Phosphoglycerate mutase</fullName>
    </submittedName>
</protein>
<evidence type="ECO:0000313" key="1">
    <source>
        <dbReference type="EMBL" id="KEJ89087.1"/>
    </source>
</evidence>
<organism evidence="1 2">
    <name type="scientific">Sulfitobacter donghicola DSW-25 = KCTC 12864 = JCM 14565</name>
    <dbReference type="NCBI Taxonomy" id="1300350"/>
    <lineage>
        <taxon>Bacteria</taxon>
        <taxon>Pseudomonadati</taxon>
        <taxon>Pseudomonadota</taxon>
        <taxon>Alphaproteobacteria</taxon>
        <taxon>Rhodobacterales</taxon>
        <taxon>Roseobacteraceae</taxon>
        <taxon>Sulfitobacter</taxon>
    </lineage>
</organism>
<dbReference type="STRING" id="1300350.Z948_1050"/>
<dbReference type="Gene3D" id="3.40.50.1240">
    <property type="entry name" value="Phosphoglycerate mutase-like"/>
    <property type="match status" value="1"/>
</dbReference>
<gene>
    <name evidence="1" type="ORF">DSW25_12750</name>
</gene>
<dbReference type="InterPro" id="IPR029033">
    <property type="entry name" value="His_PPase_superfam"/>
</dbReference>
<dbReference type="EMBL" id="JAMC01000004">
    <property type="protein sequence ID" value="KEJ89087.1"/>
    <property type="molecule type" value="Genomic_DNA"/>
</dbReference>
<name>A0A073IUN5_9RHOB</name>
<dbReference type="InterPro" id="IPR050275">
    <property type="entry name" value="PGM_Phosphatase"/>
</dbReference>
<evidence type="ECO:0000313" key="2">
    <source>
        <dbReference type="Proteomes" id="UP000027734"/>
    </source>
</evidence>
<dbReference type="GO" id="GO:0005737">
    <property type="term" value="C:cytoplasm"/>
    <property type="evidence" value="ECO:0007669"/>
    <property type="project" value="TreeGrafter"/>
</dbReference>
<dbReference type="OrthoDB" id="8347407at2"/>
<keyword evidence="2" id="KW-1185">Reference proteome</keyword>